<proteinExistence type="predicted"/>
<dbReference type="EMBL" id="CM055095">
    <property type="protein sequence ID" value="KAJ7558014.1"/>
    <property type="molecule type" value="Genomic_DNA"/>
</dbReference>
<comment type="caution">
    <text evidence="1">The sequence shown here is derived from an EMBL/GenBank/DDBJ whole genome shotgun (WGS) entry which is preliminary data.</text>
</comment>
<name>A0ACC2DUN6_DIPCM</name>
<protein>
    <submittedName>
        <fullName evidence="1">Uncharacterized protein</fullName>
    </submittedName>
</protein>
<sequence>MEEMGARKVVVGLDHSEQSLYALQWALENLVDSDLGDNIVLLHSQPQSYVFRPFVGLGVSFASEFEHLLNKYQDESLQKILEQAKNLCVENRVEAKTHVVHGDPRDTVCDIVNEMNADVLVMGSHGDSCPSIRRAFLGSVCDFCAHNARCPVLIVKKTP</sequence>
<organism evidence="1 2">
    <name type="scientific">Diphasiastrum complanatum</name>
    <name type="common">Issler's clubmoss</name>
    <name type="synonym">Lycopodium complanatum</name>
    <dbReference type="NCBI Taxonomy" id="34168"/>
    <lineage>
        <taxon>Eukaryota</taxon>
        <taxon>Viridiplantae</taxon>
        <taxon>Streptophyta</taxon>
        <taxon>Embryophyta</taxon>
        <taxon>Tracheophyta</taxon>
        <taxon>Lycopodiopsida</taxon>
        <taxon>Lycopodiales</taxon>
        <taxon>Lycopodiaceae</taxon>
        <taxon>Lycopodioideae</taxon>
        <taxon>Diphasiastrum</taxon>
    </lineage>
</organism>
<gene>
    <name evidence="1" type="ORF">O6H91_04G021600</name>
</gene>
<reference evidence="2" key="1">
    <citation type="journal article" date="2024" name="Proc. Natl. Acad. Sci. U.S.A.">
        <title>Extraordinary preservation of gene collinearity over three hundred million years revealed in homosporous lycophytes.</title>
        <authorList>
            <person name="Li C."/>
            <person name="Wickell D."/>
            <person name="Kuo L.Y."/>
            <person name="Chen X."/>
            <person name="Nie B."/>
            <person name="Liao X."/>
            <person name="Peng D."/>
            <person name="Ji J."/>
            <person name="Jenkins J."/>
            <person name="Williams M."/>
            <person name="Shu S."/>
            <person name="Plott C."/>
            <person name="Barry K."/>
            <person name="Rajasekar S."/>
            <person name="Grimwood J."/>
            <person name="Han X."/>
            <person name="Sun S."/>
            <person name="Hou Z."/>
            <person name="He W."/>
            <person name="Dai G."/>
            <person name="Sun C."/>
            <person name="Schmutz J."/>
            <person name="Leebens-Mack J.H."/>
            <person name="Li F.W."/>
            <person name="Wang L."/>
        </authorList>
    </citation>
    <scope>NUCLEOTIDE SEQUENCE [LARGE SCALE GENOMIC DNA]</scope>
    <source>
        <strain evidence="2">cv. PW_Plant_1</strain>
    </source>
</reference>
<keyword evidence="2" id="KW-1185">Reference proteome</keyword>
<dbReference type="Proteomes" id="UP001162992">
    <property type="component" value="Chromosome 4"/>
</dbReference>
<accession>A0ACC2DUN6</accession>
<evidence type="ECO:0000313" key="2">
    <source>
        <dbReference type="Proteomes" id="UP001162992"/>
    </source>
</evidence>
<evidence type="ECO:0000313" key="1">
    <source>
        <dbReference type="EMBL" id="KAJ7558014.1"/>
    </source>
</evidence>